<keyword evidence="3" id="KW-1185">Reference proteome</keyword>
<dbReference type="AlphaFoldDB" id="A0A5N0V234"/>
<reference evidence="2" key="1">
    <citation type="submission" date="2019-09" db="EMBL/GenBank/DDBJ databases">
        <authorList>
            <person name="Teo W.F.A."/>
            <person name="Duangmal K."/>
        </authorList>
    </citation>
    <scope>NUCLEOTIDE SEQUENCE [LARGE SCALE GENOMIC DNA]</scope>
    <source>
        <strain evidence="2">K81G1</strain>
    </source>
</reference>
<organism evidence="2 3">
    <name type="scientific">Amycolatopsis acidicola</name>
    <dbReference type="NCBI Taxonomy" id="2596893"/>
    <lineage>
        <taxon>Bacteria</taxon>
        <taxon>Bacillati</taxon>
        <taxon>Actinomycetota</taxon>
        <taxon>Actinomycetes</taxon>
        <taxon>Pseudonocardiales</taxon>
        <taxon>Pseudonocardiaceae</taxon>
        <taxon>Amycolatopsis</taxon>
    </lineage>
</organism>
<gene>
    <name evidence="2" type="ORF">FPZ12_016775</name>
</gene>
<evidence type="ECO:0000313" key="2">
    <source>
        <dbReference type="EMBL" id="KAA9160489.1"/>
    </source>
</evidence>
<proteinExistence type="predicted"/>
<dbReference type="RefSeq" id="WP_144754710.1">
    <property type="nucleotide sequence ID" value="NZ_VMNW02000021.1"/>
</dbReference>
<sequence length="87" mass="9657">MPHGQLLASSVQDKSFDVSWNRRANRPLASTFRCADGVTLSGRYDELDEIFAGRTAADWLTGYRDSPSISEKPTRARPGLREDGTAR</sequence>
<accession>A0A5N0V234</accession>
<dbReference type="Proteomes" id="UP000319769">
    <property type="component" value="Unassembled WGS sequence"/>
</dbReference>
<feature type="region of interest" description="Disordered" evidence="1">
    <location>
        <begin position="63"/>
        <end position="87"/>
    </location>
</feature>
<protein>
    <submittedName>
        <fullName evidence="2">Uncharacterized protein</fullName>
    </submittedName>
</protein>
<evidence type="ECO:0000313" key="3">
    <source>
        <dbReference type="Proteomes" id="UP000319769"/>
    </source>
</evidence>
<evidence type="ECO:0000256" key="1">
    <source>
        <dbReference type="SAM" id="MobiDB-lite"/>
    </source>
</evidence>
<name>A0A5N0V234_9PSEU</name>
<comment type="caution">
    <text evidence="2">The sequence shown here is derived from an EMBL/GenBank/DDBJ whole genome shotgun (WGS) entry which is preliminary data.</text>
</comment>
<dbReference type="EMBL" id="VMNW02000021">
    <property type="protein sequence ID" value="KAA9160489.1"/>
    <property type="molecule type" value="Genomic_DNA"/>
</dbReference>